<dbReference type="AlphaFoldDB" id="A0A346A2C3"/>
<organism evidence="2 3">
    <name type="scientific">Pseudolabrys taiwanensis</name>
    <dbReference type="NCBI Taxonomy" id="331696"/>
    <lineage>
        <taxon>Bacteria</taxon>
        <taxon>Pseudomonadati</taxon>
        <taxon>Pseudomonadota</taxon>
        <taxon>Alphaproteobacteria</taxon>
        <taxon>Hyphomicrobiales</taxon>
        <taxon>Xanthobacteraceae</taxon>
        <taxon>Pseudolabrys</taxon>
    </lineage>
</organism>
<feature type="chain" id="PRO_5017005205" description="DUF1134 domain-containing protein" evidence="1">
    <location>
        <begin position="27"/>
        <end position="145"/>
    </location>
</feature>
<evidence type="ECO:0000313" key="2">
    <source>
        <dbReference type="EMBL" id="AXK83320.1"/>
    </source>
</evidence>
<accession>A0A346A2C3</accession>
<dbReference type="KEGG" id="ptaw:DW352_24035"/>
<dbReference type="EMBL" id="CP031417">
    <property type="protein sequence ID" value="AXK83320.1"/>
    <property type="molecule type" value="Genomic_DNA"/>
</dbReference>
<proteinExistence type="predicted"/>
<dbReference type="OrthoDB" id="9809946at2"/>
<protein>
    <recommendedName>
        <fullName evidence="4">DUF1134 domain-containing protein</fullName>
    </recommendedName>
</protein>
<evidence type="ECO:0000313" key="3">
    <source>
        <dbReference type="Proteomes" id="UP000254889"/>
    </source>
</evidence>
<keyword evidence="1" id="KW-0732">Signal</keyword>
<evidence type="ECO:0000256" key="1">
    <source>
        <dbReference type="SAM" id="SignalP"/>
    </source>
</evidence>
<name>A0A346A2C3_9HYPH</name>
<dbReference type="Proteomes" id="UP000254889">
    <property type="component" value="Chromosome"/>
</dbReference>
<keyword evidence="3" id="KW-1185">Reference proteome</keyword>
<dbReference type="RefSeq" id="WP_115693699.1">
    <property type="nucleotide sequence ID" value="NZ_CP031417.1"/>
</dbReference>
<sequence length="145" mass="14603">MRILSAVRTGLVVLAAVIGLSSSALADSGSISLRIVKAGFFVGGSAGSGVLRFHGRNYPVSIGGLSYGFTIGASETRFRGRVTNIRRPSDIEGVYAQAGAGVAAGRGAQAVVLTNQAGAVLTLSGEQAGLIVSADLSGLALTLRR</sequence>
<reference evidence="2 3" key="1">
    <citation type="submission" date="2018-07" db="EMBL/GenBank/DDBJ databases">
        <authorList>
            <person name="Quirk P.G."/>
            <person name="Krulwich T.A."/>
        </authorList>
    </citation>
    <scope>NUCLEOTIDE SEQUENCE [LARGE SCALE GENOMIC DNA]</scope>
    <source>
        <strain evidence="2 3">CC-BB4</strain>
    </source>
</reference>
<evidence type="ECO:0008006" key="4">
    <source>
        <dbReference type="Google" id="ProtNLM"/>
    </source>
</evidence>
<gene>
    <name evidence="2" type="ORF">DW352_24035</name>
</gene>
<feature type="signal peptide" evidence="1">
    <location>
        <begin position="1"/>
        <end position="26"/>
    </location>
</feature>